<accession>A0A9C6XQY5</accession>
<name>A0A9C6XQY5_FRAOC</name>
<evidence type="ECO:0000313" key="6">
    <source>
        <dbReference type="Proteomes" id="UP000504606"/>
    </source>
</evidence>
<keyword evidence="4" id="KW-0862">Zinc</keyword>
<dbReference type="KEGG" id="foc:127750436"/>
<comment type="subcellular location">
    <subcellularLocation>
        <location evidence="1">Nucleus</location>
    </subcellularLocation>
</comment>
<protein>
    <submittedName>
        <fullName evidence="7">Uncharacterized protein LOC127750436</fullName>
    </submittedName>
</protein>
<keyword evidence="6" id="KW-1185">Reference proteome</keyword>
<dbReference type="InterPro" id="IPR052035">
    <property type="entry name" value="ZnF_BED_domain_contain"/>
</dbReference>
<proteinExistence type="predicted"/>
<evidence type="ECO:0000256" key="2">
    <source>
        <dbReference type="ARBA" id="ARBA00022723"/>
    </source>
</evidence>
<evidence type="ECO:0000256" key="1">
    <source>
        <dbReference type="ARBA" id="ARBA00004123"/>
    </source>
</evidence>
<dbReference type="PROSITE" id="PS51257">
    <property type="entry name" value="PROKAR_LIPOPROTEIN"/>
    <property type="match status" value="1"/>
</dbReference>
<keyword evidence="3" id="KW-0863">Zinc-finger</keyword>
<dbReference type="OrthoDB" id="1271298at2759"/>
<gene>
    <name evidence="7" type="primary">LOC127750436</name>
</gene>
<dbReference type="GO" id="GO:0005634">
    <property type="term" value="C:nucleus"/>
    <property type="evidence" value="ECO:0007669"/>
    <property type="project" value="UniProtKB-SubCell"/>
</dbReference>
<keyword evidence="2" id="KW-0479">Metal-binding</keyword>
<dbReference type="GO" id="GO:0008270">
    <property type="term" value="F:zinc ion binding"/>
    <property type="evidence" value="ECO:0007669"/>
    <property type="project" value="UniProtKB-KW"/>
</dbReference>
<evidence type="ECO:0000256" key="4">
    <source>
        <dbReference type="ARBA" id="ARBA00022833"/>
    </source>
</evidence>
<evidence type="ECO:0000256" key="3">
    <source>
        <dbReference type="ARBA" id="ARBA00022771"/>
    </source>
</evidence>
<dbReference type="GeneID" id="127750436"/>
<dbReference type="RefSeq" id="XP_052128096.1">
    <property type="nucleotide sequence ID" value="XM_052272136.1"/>
</dbReference>
<evidence type="ECO:0000256" key="5">
    <source>
        <dbReference type="ARBA" id="ARBA00023242"/>
    </source>
</evidence>
<keyword evidence="5" id="KW-0539">Nucleus</keyword>
<dbReference type="AlphaFoldDB" id="A0A9C6XQY5"/>
<evidence type="ECO:0000313" key="7">
    <source>
        <dbReference type="RefSeq" id="XP_052128096.1"/>
    </source>
</evidence>
<sequence>MSHDRHEVVTQAIAGLIAACQLPISVVDSASWRSSSPPTRCRARRRCGSGCNELFSQVRENVQVALNELDFISVTTDCWTSRALDSYITLTAQAITKTWELRRYTLCTEGMDVNHWGGHPHPGSHRHVPQVGPGGSSDQRHEEHATNIANAVNQVDFVEFNVSCAAHLLQLCVNDGLKKNKPFMDACKKAKKVVAHFHHSTKATTALEAAQVTAGLKEANLVQSCSTRWDSTYLMCKSLTESRAPVCAVLSDRNVTTAKQSRALQMSAEEWAELEAMLPALKPLCSARTTK</sequence>
<dbReference type="Proteomes" id="UP000504606">
    <property type="component" value="Unplaced"/>
</dbReference>
<dbReference type="PANTHER" id="PTHR46481">
    <property type="entry name" value="ZINC FINGER BED DOMAIN-CONTAINING PROTEIN 4"/>
    <property type="match status" value="1"/>
</dbReference>
<dbReference type="InterPro" id="IPR012337">
    <property type="entry name" value="RNaseH-like_sf"/>
</dbReference>
<dbReference type="PANTHER" id="PTHR46481:SF10">
    <property type="entry name" value="ZINC FINGER BED DOMAIN-CONTAINING PROTEIN 39"/>
    <property type="match status" value="1"/>
</dbReference>
<reference evidence="7" key="1">
    <citation type="submission" date="2025-08" db="UniProtKB">
        <authorList>
            <consortium name="RefSeq"/>
        </authorList>
    </citation>
    <scope>IDENTIFICATION</scope>
    <source>
        <tissue evidence="7">Whole organism</tissue>
    </source>
</reference>
<dbReference type="SUPFAM" id="SSF53098">
    <property type="entry name" value="Ribonuclease H-like"/>
    <property type="match status" value="1"/>
</dbReference>
<organism evidence="6 7">
    <name type="scientific">Frankliniella occidentalis</name>
    <name type="common">Western flower thrips</name>
    <name type="synonym">Euthrips occidentalis</name>
    <dbReference type="NCBI Taxonomy" id="133901"/>
    <lineage>
        <taxon>Eukaryota</taxon>
        <taxon>Metazoa</taxon>
        <taxon>Ecdysozoa</taxon>
        <taxon>Arthropoda</taxon>
        <taxon>Hexapoda</taxon>
        <taxon>Insecta</taxon>
        <taxon>Pterygota</taxon>
        <taxon>Neoptera</taxon>
        <taxon>Paraneoptera</taxon>
        <taxon>Thysanoptera</taxon>
        <taxon>Terebrantia</taxon>
        <taxon>Thripoidea</taxon>
        <taxon>Thripidae</taxon>
        <taxon>Frankliniella</taxon>
    </lineage>
</organism>